<protein>
    <submittedName>
        <fullName evidence="1">Transposase</fullName>
    </submittedName>
</protein>
<reference evidence="1 2" key="1">
    <citation type="submission" date="2013-05" db="EMBL/GenBank/DDBJ databases">
        <title>Draft genome sequence of Rubidibacter lacunae KORDI 51-2.</title>
        <authorList>
            <person name="Choi D.H."/>
            <person name="Noh J.H."/>
            <person name="Kwon K.-K."/>
            <person name="Lee J.-H."/>
            <person name="Ryu J.-Y."/>
        </authorList>
    </citation>
    <scope>NUCLEOTIDE SEQUENCE [LARGE SCALE GENOMIC DNA]</scope>
    <source>
        <strain evidence="1 2">KORDI 51-2</strain>
    </source>
</reference>
<organism evidence="1 2">
    <name type="scientific">Rubidibacter lacunae KORDI 51-2</name>
    <dbReference type="NCBI Taxonomy" id="582515"/>
    <lineage>
        <taxon>Bacteria</taxon>
        <taxon>Bacillati</taxon>
        <taxon>Cyanobacteriota</taxon>
        <taxon>Cyanophyceae</taxon>
        <taxon>Oscillatoriophycideae</taxon>
        <taxon>Chroococcales</taxon>
        <taxon>Aphanothecaceae</taxon>
        <taxon>Rubidibacter</taxon>
    </lineage>
</organism>
<dbReference type="InParanoid" id="U5DLR0"/>
<evidence type="ECO:0000313" key="1">
    <source>
        <dbReference type="EMBL" id="ERN40640.1"/>
    </source>
</evidence>
<feature type="non-terminal residue" evidence="1">
    <location>
        <position position="1"/>
    </location>
</feature>
<dbReference type="eggNOG" id="COG3415">
    <property type="taxonomic scope" value="Bacteria"/>
</dbReference>
<dbReference type="EMBL" id="ASSJ01000073">
    <property type="protein sequence ID" value="ERN40640.1"/>
    <property type="molecule type" value="Genomic_DNA"/>
</dbReference>
<dbReference type="Proteomes" id="UP000016960">
    <property type="component" value="Unassembled WGS sequence"/>
</dbReference>
<dbReference type="STRING" id="582515.KR51_00028330"/>
<sequence>ETLMSGITHIEIRESAEELQALLQTENHPSAKERLQALYLIRAEQLTVSAAAQVLGKHRGTLQRWLARYRQGGLPHLLARSASPGRPRIIPDWAVRCLQKQLQDPEGGFERYTQIQQWLRTQLGVEANYATVHHLVRYRLQAKLKGPQRRLQSH</sequence>
<keyword evidence="2" id="KW-1185">Reference proteome</keyword>
<dbReference type="AlphaFoldDB" id="U5DLR0"/>
<dbReference type="Pfam" id="PF13384">
    <property type="entry name" value="HTH_23"/>
    <property type="match status" value="1"/>
</dbReference>
<dbReference type="SUPFAM" id="SSF46689">
    <property type="entry name" value="Homeodomain-like"/>
    <property type="match status" value="1"/>
</dbReference>
<gene>
    <name evidence="1" type="ORF">KR51_00028330</name>
</gene>
<evidence type="ECO:0000313" key="2">
    <source>
        <dbReference type="Proteomes" id="UP000016960"/>
    </source>
</evidence>
<accession>U5DLR0</accession>
<proteinExistence type="predicted"/>
<comment type="caution">
    <text evidence="1">The sequence shown here is derived from an EMBL/GenBank/DDBJ whole genome shotgun (WGS) entry which is preliminary data.</text>
</comment>
<name>U5DLR0_9CHRO</name>
<dbReference type="RefSeq" id="WP_022608353.1">
    <property type="nucleotide sequence ID" value="NZ_ASSJ01000073.1"/>
</dbReference>
<dbReference type="InterPro" id="IPR009057">
    <property type="entry name" value="Homeodomain-like_sf"/>
</dbReference>